<comment type="caution">
    <text evidence="1">The sequence shown here is derived from an EMBL/GenBank/DDBJ whole genome shotgun (WGS) entry which is preliminary data.</text>
</comment>
<accession>A0ACB9RCW7</accession>
<dbReference type="EMBL" id="CM042883">
    <property type="protein sequence ID" value="KAI4375469.1"/>
    <property type="molecule type" value="Genomic_DNA"/>
</dbReference>
<keyword evidence="2" id="KW-1185">Reference proteome</keyword>
<organism evidence="1 2">
    <name type="scientific">Melastoma candidum</name>
    <dbReference type="NCBI Taxonomy" id="119954"/>
    <lineage>
        <taxon>Eukaryota</taxon>
        <taxon>Viridiplantae</taxon>
        <taxon>Streptophyta</taxon>
        <taxon>Embryophyta</taxon>
        <taxon>Tracheophyta</taxon>
        <taxon>Spermatophyta</taxon>
        <taxon>Magnoliopsida</taxon>
        <taxon>eudicotyledons</taxon>
        <taxon>Gunneridae</taxon>
        <taxon>Pentapetalae</taxon>
        <taxon>rosids</taxon>
        <taxon>malvids</taxon>
        <taxon>Myrtales</taxon>
        <taxon>Melastomataceae</taxon>
        <taxon>Melastomatoideae</taxon>
        <taxon>Melastomateae</taxon>
        <taxon>Melastoma</taxon>
    </lineage>
</organism>
<name>A0ACB9RCW7_9MYRT</name>
<protein>
    <submittedName>
        <fullName evidence="1">Uncharacterized protein</fullName>
    </submittedName>
</protein>
<sequence length="110" mass="12603">MRRDGKSAVELIPDWSDRAYGINAFARRSLDMNGLPYPSSVQRETAFPPSGKLTFGQRRNNVLICWEHWMMKLRALDDEVKRKQDNGSSLREFLACKLLSCSSCLRTGCF</sequence>
<dbReference type="Proteomes" id="UP001057402">
    <property type="component" value="Chromosome 4"/>
</dbReference>
<evidence type="ECO:0000313" key="1">
    <source>
        <dbReference type="EMBL" id="KAI4375469.1"/>
    </source>
</evidence>
<reference evidence="2" key="1">
    <citation type="journal article" date="2023" name="Front. Plant Sci.">
        <title>Chromosomal-level genome assembly of Melastoma candidum provides insights into trichome evolution.</title>
        <authorList>
            <person name="Zhong Y."/>
            <person name="Wu W."/>
            <person name="Sun C."/>
            <person name="Zou P."/>
            <person name="Liu Y."/>
            <person name="Dai S."/>
            <person name="Zhou R."/>
        </authorList>
    </citation>
    <scope>NUCLEOTIDE SEQUENCE [LARGE SCALE GENOMIC DNA]</scope>
</reference>
<evidence type="ECO:0000313" key="2">
    <source>
        <dbReference type="Proteomes" id="UP001057402"/>
    </source>
</evidence>
<proteinExistence type="predicted"/>
<gene>
    <name evidence="1" type="ORF">MLD38_013335</name>
</gene>